<feature type="compositionally biased region" description="Polar residues" evidence="1">
    <location>
        <begin position="1"/>
        <end position="14"/>
    </location>
</feature>
<feature type="region of interest" description="Disordered" evidence="1">
    <location>
        <begin position="1"/>
        <end position="23"/>
    </location>
</feature>
<evidence type="ECO:0008006" key="4">
    <source>
        <dbReference type="Google" id="ProtNLM"/>
    </source>
</evidence>
<dbReference type="InterPro" id="IPR013783">
    <property type="entry name" value="Ig-like_fold"/>
</dbReference>
<name>G3HEM5_CRIGR</name>
<gene>
    <name evidence="2" type="ORF">I79_009012</name>
</gene>
<evidence type="ECO:0000313" key="3">
    <source>
        <dbReference type="Proteomes" id="UP000001075"/>
    </source>
</evidence>
<proteinExistence type="predicted"/>
<dbReference type="SUPFAM" id="SSF48726">
    <property type="entry name" value="Immunoglobulin"/>
    <property type="match status" value="1"/>
</dbReference>
<evidence type="ECO:0000256" key="1">
    <source>
        <dbReference type="SAM" id="MobiDB-lite"/>
    </source>
</evidence>
<dbReference type="InterPro" id="IPR036179">
    <property type="entry name" value="Ig-like_dom_sf"/>
</dbReference>
<sequence length="57" mass="6048">MRVGTTGNVVSIGSETPDRFSGSGSGLVRYLSIQNVQDDDENVYYCGSDHGSGSNYV</sequence>
<dbReference type="STRING" id="10029.G3HEM5"/>
<organism evidence="2 3">
    <name type="scientific">Cricetulus griseus</name>
    <name type="common">Chinese hamster</name>
    <name type="synonym">Cricetulus barabensis griseus</name>
    <dbReference type="NCBI Taxonomy" id="10029"/>
    <lineage>
        <taxon>Eukaryota</taxon>
        <taxon>Metazoa</taxon>
        <taxon>Chordata</taxon>
        <taxon>Craniata</taxon>
        <taxon>Vertebrata</taxon>
        <taxon>Euteleostomi</taxon>
        <taxon>Mammalia</taxon>
        <taxon>Eutheria</taxon>
        <taxon>Euarchontoglires</taxon>
        <taxon>Glires</taxon>
        <taxon>Rodentia</taxon>
        <taxon>Myomorpha</taxon>
        <taxon>Muroidea</taxon>
        <taxon>Cricetidae</taxon>
        <taxon>Cricetinae</taxon>
        <taxon>Cricetulus</taxon>
    </lineage>
</organism>
<dbReference type="AlphaFoldDB" id="G3HEM5"/>
<dbReference type="Gene3D" id="2.60.40.10">
    <property type="entry name" value="Immunoglobulins"/>
    <property type="match status" value="1"/>
</dbReference>
<reference evidence="3" key="1">
    <citation type="journal article" date="2011" name="Nat. Biotechnol.">
        <title>The genomic sequence of the Chinese hamster ovary (CHO)-K1 cell line.</title>
        <authorList>
            <person name="Xu X."/>
            <person name="Nagarajan H."/>
            <person name="Lewis N.E."/>
            <person name="Pan S."/>
            <person name="Cai Z."/>
            <person name="Liu X."/>
            <person name="Chen W."/>
            <person name="Xie M."/>
            <person name="Wang W."/>
            <person name="Hammond S."/>
            <person name="Andersen M.R."/>
            <person name="Neff N."/>
            <person name="Passarelli B."/>
            <person name="Koh W."/>
            <person name="Fan H.C."/>
            <person name="Wang J."/>
            <person name="Gui Y."/>
            <person name="Lee K.H."/>
            <person name="Betenbaugh M.J."/>
            <person name="Quake S.R."/>
            <person name="Famili I."/>
            <person name="Palsson B.O."/>
            <person name="Wang J."/>
        </authorList>
    </citation>
    <scope>NUCLEOTIDE SEQUENCE [LARGE SCALE GENOMIC DNA]</scope>
    <source>
        <strain evidence="3">CHO K1 cell line</strain>
    </source>
</reference>
<dbReference type="EMBL" id="JH000319">
    <property type="protein sequence ID" value="EGV97573.1"/>
    <property type="molecule type" value="Genomic_DNA"/>
</dbReference>
<protein>
    <recommendedName>
        <fullName evidence="4">Immunoglobulin V-set domain-containing protein</fullName>
    </recommendedName>
</protein>
<dbReference type="Proteomes" id="UP000001075">
    <property type="component" value="Unassembled WGS sequence"/>
</dbReference>
<accession>G3HEM5</accession>
<evidence type="ECO:0000313" key="2">
    <source>
        <dbReference type="EMBL" id="EGV97573.1"/>
    </source>
</evidence>
<dbReference type="InParanoid" id="G3HEM5"/>